<gene>
    <name evidence="3" type="ORF">NDK47_08360</name>
</gene>
<accession>A0ABY4WJJ7</accession>
<sequence length="189" mass="21738">MKEGMMNLMGNGYLISHVLLWTFALLQMAFLLYLTRLIVQFLNRFRFSDKQNNTPSLQTGQKAPDFREKDQHGNFLRPISDKWQNSLLLFVQDSCSKCNEIISQLSSLQKKLPHIRIMVISGKIYYEQGISVPEGVHLIRSDALFIEYHVRVVPTVFLLDAHGNIVDVQEVSTYASLVTMLEEDMNQVS</sequence>
<dbReference type="SUPFAM" id="SSF52833">
    <property type="entry name" value="Thioredoxin-like"/>
    <property type="match status" value="1"/>
</dbReference>
<protein>
    <submittedName>
        <fullName evidence="3">Peroxiredoxin family protein</fullName>
    </submittedName>
</protein>
<evidence type="ECO:0000313" key="4">
    <source>
        <dbReference type="Proteomes" id="UP001056500"/>
    </source>
</evidence>
<dbReference type="Proteomes" id="UP001056500">
    <property type="component" value="Chromosome"/>
</dbReference>
<evidence type="ECO:0000313" key="3">
    <source>
        <dbReference type="EMBL" id="USG67272.1"/>
    </source>
</evidence>
<keyword evidence="1" id="KW-1133">Transmembrane helix</keyword>
<evidence type="ECO:0000256" key="1">
    <source>
        <dbReference type="SAM" id="Phobius"/>
    </source>
</evidence>
<proteinExistence type="predicted"/>
<dbReference type="EMBL" id="CP098755">
    <property type="protein sequence ID" value="USG67272.1"/>
    <property type="molecule type" value="Genomic_DNA"/>
</dbReference>
<reference evidence="3" key="1">
    <citation type="submission" date="2022-06" db="EMBL/GenBank/DDBJ databases">
        <title>Genome sequencing of Brevibacillus sp. BB3-R1.</title>
        <authorList>
            <person name="Heo J."/>
            <person name="Lee D."/>
            <person name="Won M."/>
            <person name="Han B.-H."/>
            <person name="Hong S.-B."/>
            <person name="Kwon S.-W."/>
        </authorList>
    </citation>
    <scope>NUCLEOTIDE SEQUENCE</scope>
    <source>
        <strain evidence="3">BB3-R1</strain>
    </source>
</reference>
<keyword evidence="1" id="KW-0472">Membrane</keyword>
<keyword evidence="4" id="KW-1185">Reference proteome</keyword>
<feature type="domain" description="Thioredoxin" evidence="2">
    <location>
        <begin position="57"/>
        <end position="186"/>
    </location>
</feature>
<feature type="transmembrane region" description="Helical" evidence="1">
    <location>
        <begin position="12"/>
        <end position="34"/>
    </location>
</feature>
<name>A0ABY4WJJ7_9BACL</name>
<dbReference type="InterPro" id="IPR036249">
    <property type="entry name" value="Thioredoxin-like_sf"/>
</dbReference>
<evidence type="ECO:0000259" key="2">
    <source>
        <dbReference type="PROSITE" id="PS51352"/>
    </source>
</evidence>
<organism evidence="3 4">
    <name type="scientific">Brevibacillus ruminantium</name>
    <dbReference type="NCBI Taxonomy" id="2950604"/>
    <lineage>
        <taxon>Bacteria</taxon>
        <taxon>Bacillati</taxon>
        <taxon>Bacillota</taxon>
        <taxon>Bacilli</taxon>
        <taxon>Bacillales</taxon>
        <taxon>Paenibacillaceae</taxon>
        <taxon>Brevibacillus</taxon>
    </lineage>
</organism>
<dbReference type="RefSeq" id="WP_251874374.1">
    <property type="nucleotide sequence ID" value="NZ_CP098755.1"/>
</dbReference>
<dbReference type="InterPro" id="IPR013766">
    <property type="entry name" value="Thioredoxin_domain"/>
</dbReference>
<dbReference type="PROSITE" id="PS51352">
    <property type="entry name" value="THIOREDOXIN_2"/>
    <property type="match status" value="1"/>
</dbReference>
<dbReference type="Gene3D" id="3.40.30.10">
    <property type="entry name" value="Glutaredoxin"/>
    <property type="match status" value="1"/>
</dbReference>
<keyword evidence="1" id="KW-0812">Transmembrane</keyword>